<dbReference type="PROSITE" id="PS50110">
    <property type="entry name" value="RESPONSE_REGULATORY"/>
    <property type="match status" value="1"/>
</dbReference>
<feature type="modified residue" description="4-aspartylphosphate" evidence="2">
    <location>
        <position position="47"/>
    </location>
</feature>
<dbReference type="InterPro" id="IPR016032">
    <property type="entry name" value="Sig_transdc_resp-reg_C-effctor"/>
</dbReference>
<keyword evidence="5" id="KW-1185">Reference proteome</keyword>
<organism evidence="4 5">
    <name type="scientific">Rhodococcoides corynebacterioides</name>
    <dbReference type="NCBI Taxonomy" id="53972"/>
    <lineage>
        <taxon>Bacteria</taxon>
        <taxon>Bacillati</taxon>
        <taxon>Actinomycetota</taxon>
        <taxon>Actinomycetes</taxon>
        <taxon>Mycobacteriales</taxon>
        <taxon>Nocardiaceae</taxon>
        <taxon>Rhodococcoides</taxon>
    </lineage>
</organism>
<dbReference type="SMART" id="SM00448">
    <property type="entry name" value="REC"/>
    <property type="match status" value="1"/>
</dbReference>
<evidence type="ECO:0000259" key="3">
    <source>
        <dbReference type="PROSITE" id="PS50110"/>
    </source>
</evidence>
<evidence type="ECO:0000256" key="2">
    <source>
        <dbReference type="PROSITE-ProRule" id="PRU00169"/>
    </source>
</evidence>
<dbReference type="PANTHER" id="PTHR43214">
    <property type="entry name" value="TWO-COMPONENT RESPONSE REGULATOR"/>
    <property type="match status" value="1"/>
</dbReference>
<evidence type="ECO:0000256" key="1">
    <source>
        <dbReference type="ARBA" id="ARBA00023125"/>
    </source>
</evidence>
<dbReference type="PRINTS" id="PR00038">
    <property type="entry name" value="HTHLUXR"/>
</dbReference>
<proteinExistence type="predicted"/>
<dbReference type="PROSITE" id="PS00622">
    <property type="entry name" value="HTH_LUXR_1"/>
    <property type="match status" value="1"/>
</dbReference>
<dbReference type="SMART" id="SM00421">
    <property type="entry name" value="HTH_LUXR"/>
    <property type="match status" value="1"/>
</dbReference>
<dbReference type="EMBL" id="JABUBU010000003">
    <property type="protein sequence ID" value="MBY6366579.1"/>
    <property type="molecule type" value="Genomic_DNA"/>
</dbReference>
<dbReference type="InterPro" id="IPR039420">
    <property type="entry name" value="WalR-like"/>
</dbReference>
<dbReference type="Gene3D" id="1.10.10.10">
    <property type="entry name" value="Winged helix-like DNA-binding domain superfamily/Winged helix DNA-binding domain"/>
    <property type="match status" value="1"/>
</dbReference>
<dbReference type="Pfam" id="PF00072">
    <property type="entry name" value="Response_reg"/>
    <property type="match status" value="1"/>
</dbReference>
<sequence length="209" mass="22846">MVDDHQFFIDGVQARLIRCDEVESVVHAPTVATLFRDAPSLDLVVLDLRLRDGSSPTANVEAVRRHGVPVLVLTSGEDPHAVREAARAGVVGVICKSLESEDIVAAIVSAARGELVATTDWAAAIDGDPDIDLVDLSPQSRRVLELYASGETASRVASQMKISVDTVNDYLDRIRTKYAAAGRPTRTKSDLYKRALEDGWLPFPRRRRT</sequence>
<dbReference type="SUPFAM" id="SSF46894">
    <property type="entry name" value="C-terminal effector domain of the bipartite response regulators"/>
    <property type="match status" value="1"/>
</dbReference>
<dbReference type="InterPro" id="IPR000792">
    <property type="entry name" value="Tscrpt_reg_LuxR_C"/>
</dbReference>
<dbReference type="SUPFAM" id="SSF52172">
    <property type="entry name" value="CheY-like"/>
    <property type="match status" value="1"/>
</dbReference>
<evidence type="ECO:0000313" key="4">
    <source>
        <dbReference type="EMBL" id="MBY6366579.1"/>
    </source>
</evidence>
<accession>A0ABS7P4K8</accession>
<dbReference type="Proteomes" id="UP000825228">
    <property type="component" value="Unassembled WGS sequence"/>
</dbReference>
<name>A0ABS7P4K8_9NOCA</name>
<keyword evidence="1" id="KW-0238">DNA-binding</keyword>
<dbReference type="InterPro" id="IPR011006">
    <property type="entry name" value="CheY-like_superfamily"/>
</dbReference>
<dbReference type="InterPro" id="IPR001789">
    <property type="entry name" value="Sig_transdc_resp-reg_receiver"/>
</dbReference>
<dbReference type="InterPro" id="IPR036388">
    <property type="entry name" value="WH-like_DNA-bd_sf"/>
</dbReference>
<keyword evidence="2" id="KW-0597">Phosphoprotein</keyword>
<reference evidence="4 5" key="1">
    <citation type="submission" date="2020-06" db="EMBL/GenBank/DDBJ databases">
        <title>Taxonomy, biology and ecology of Rhodococcus bacteria occurring in California pistachio and other woody hosts as revealed by genome sequence analyses.</title>
        <authorList>
            <person name="Gai Y."/>
            <person name="Riely B."/>
        </authorList>
    </citation>
    <scope>NUCLEOTIDE SEQUENCE [LARGE SCALE GENOMIC DNA]</scope>
    <source>
        <strain evidence="4 5">BP-281</strain>
    </source>
</reference>
<protein>
    <submittedName>
        <fullName evidence="4">Response regulator transcription factor</fullName>
    </submittedName>
</protein>
<evidence type="ECO:0000313" key="5">
    <source>
        <dbReference type="Proteomes" id="UP000825228"/>
    </source>
</evidence>
<dbReference type="Pfam" id="PF00196">
    <property type="entry name" value="GerE"/>
    <property type="match status" value="1"/>
</dbReference>
<comment type="caution">
    <text evidence="4">The sequence shown here is derived from an EMBL/GenBank/DDBJ whole genome shotgun (WGS) entry which is preliminary data.</text>
</comment>
<dbReference type="Gene3D" id="3.40.50.2300">
    <property type="match status" value="1"/>
</dbReference>
<feature type="domain" description="Response regulatory" evidence="3">
    <location>
        <begin position="1"/>
        <end position="111"/>
    </location>
</feature>
<gene>
    <name evidence="4" type="ORF">HQ603_07425</name>
</gene>